<dbReference type="EMBL" id="CAEY01001133">
    <property type="status" value="NOT_ANNOTATED_CDS"/>
    <property type="molecule type" value="Genomic_DNA"/>
</dbReference>
<sequence>MVWTYLLTDPNATRAACDSGPEEMPDSPLGQPRLQLSSTDSSESSDENDSDYQPQLDNCEAP</sequence>
<keyword evidence="3" id="KW-1185">Reference proteome</keyword>
<dbReference type="EnsemblMetazoa" id="tetur03g06740.1">
    <property type="protein sequence ID" value="tetur03g06740.1"/>
    <property type="gene ID" value="tetur03g06740"/>
</dbReference>
<dbReference type="AlphaFoldDB" id="T1K079"/>
<organism evidence="2 3">
    <name type="scientific">Tetranychus urticae</name>
    <name type="common">Two-spotted spider mite</name>
    <dbReference type="NCBI Taxonomy" id="32264"/>
    <lineage>
        <taxon>Eukaryota</taxon>
        <taxon>Metazoa</taxon>
        <taxon>Ecdysozoa</taxon>
        <taxon>Arthropoda</taxon>
        <taxon>Chelicerata</taxon>
        <taxon>Arachnida</taxon>
        <taxon>Acari</taxon>
        <taxon>Acariformes</taxon>
        <taxon>Trombidiformes</taxon>
        <taxon>Prostigmata</taxon>
        <taxon>Eleutherengona</taxon>
        <taxon>Raphignathae</taxon>
        <taxon>Tetranychoidea</taxon>
        <taxon>Tetranychidae</taxon>
        <taxon>Tetranychus</taxon>
    </lineage>
</organism>
<evidence type="ECO:0000256" key="1">
    <source>
        <dbReference type="SAM" id="MobiDB-lite"/>
    </source>
</evidence>
<feature type="region of interest" description="Disordered" evidence="1">
    <location>
        <begin position="10"/>
        <end position="62"/>
    </location>
</feature>
<accession>T1K079</accession>
<name>T1K079_TETUR</name>
<protein>
    <submittedName>
        <fullName evidence="2">Uncharacterized protein</fullName>
    </submittedName>
</protein>
<proteinExistence type="predicted"/>
<evidence type="ECO:0000313" key="3">
    <source>
        <dbReference type="Proteomes" id="UP000015104"/>
    </source>
</evidence>
<dbReference type="Proteomes" id="UP000015104">
    <property type="component" value="Unassembled WGS sequence"/>
</dbReference>
<reference evidence="3" key="1">
    <citation type="submission" date="2011-08" db="EMBL/GenBank/DDBJ databases">
        <authorList>
            <person name="Rombauts S."/>
        </authorList>
    </citation>
    <scope>NUCLEOTIDE SEQUENCE</scope>
    <source>
        <strain evidence="3">London</strain>
    </source>
</reference>
<dbReference type="HOGENOM" id="CLU_2906950_0_0_1"/>
<reference evidence="2" key="2">
    <citation type="submission" date="2015-06" db="UniProtKB">
        <authorList>
            <consortium name="EnsemblMetazoa"/>
        </authorList>
    </citation>
    <scope>IDENTIFICATION</scope>
</reference>
<evidence type="ECO:0000313" key="2">
    <source>
        <dbReference type="EnsemblMetazoa" id="tetur03g06740.1"/>
    </source>
</evidence>